<accession>A0A0X8FCA5</accession>
<dbReference type="EMBL" id="PKGY01000001">
    <property type="protein sequence ID" value="PKZ23370.1"/>
    <property type="molecule type" value="Genomic_DNA"/>
</dbReference>
<gene>
    <name evidence="11" type="ORF">AWM72_07630</name>
    <name evidence="12" type="ORF">CYJ28_02120</name>
</gene>
<feature type="domain" description="ABC transporter" evidence="10">
    <location>
        <begin position="285"/>
        <end position="523"/>
    </location>
</feature>
<organism evidence="11 13">
    <name type="scientific">Aerococcus sanguinicola</name>
    <dbReference type="NCBI Taxonomy" id="119206"/>
    <lineage>
        <taxon>Bacteria</taxon>
        <taxon>Bacillati</taxon>
        <taxon>Bacillota</taxon>
        <taxon>Bacilli</taxon>
        <taxon>Lactobacillales</taxon>
        <taxon>Aerococcaceae</taxon>
        <taxon>Aerococcus</taxon>
    </lineage>
</organism>
<evidence type="ECO:0000313" key="12">
    <source>
        <dbReference type="EMBL" id="PKZ23370.1"/>
    </source>
</evidence>
<dbReference type="GO" id="GO:0005524">
    <property type="term" value="F:ATP binding"/>
    <property type="evidence" value="ECO:0007669"/>
    <property type="project" value="UniProtKB-KW"/>
</dbReference>
<evidence type="ECO:0000256" key="8">
    <source>
        <dbReference type="ARBA" id="ARBA00022967"/>
    </source>
</evidence>
<evidence type="ECO:0000313" key="13">
    <source>
        <dbReference type="Proteomes" id="UP000069912"/>
    </source>
</evidence>
<evidence type="ECO:0000256" key="2">
    <source>
        <dbReference type="ARBA" id="ARBA00005417"/>
    </source>
</evidence>
<dbReference type="InterPro" id="IPR003439">
    <property type="entry name" value="ABC_transporter-like_ATP-bd"/>
</dbReference>
<dbReference type="Pfam" id="PF00005">
    <property type="entry name" value="ABC_tran"/>
    <property type="match status" value="2"/>
</dbReference>
<comment type="similarity">
    <text evidence="2">Belongs to the ABC transporter superfamily.</text>
</comment>
<evidence type="ECO:0000259" key="10">
    <source>
        <dbReference type="PROSITE" id="PS50893"/>
    </source>
</evidence>
<dbReference type="KEGG" id="asan:AWM72_07630"/>
<evidence type="ECO:0000256" key="1">
    <source>
        <dbReference type="ARBA" id="ARBA00004202"/>
    </source>
</evidence>
<dbReference type="InterPro" id="IPR015856">
    <property type="entry name" value="ABC_transpr_CbiO/EcfA_su"/>
</dbReference>
<dbReference type="Proteomes" id="UP000234239">
    <property type="component" value="Unassembled WGS sequence"/>
</dbReference>
<dbReference type="OrthoDB" id="501320at2"/>
<dbReference type="PROSITE" id="PS50893">
    <property type="entry name" value="ABC_TRANSPORTER_2"/>
    <property type="match status" value="2"/>
</dbReference>
<keyword evidence="9" id="KW-0472">Membrane</keyword>
<evidence type="ECO:0000256" key="3">
    <source>
        <dbReference type="ARBA" id="ARBA00022448"/>
    </source>
</evidence>
<keyword evidence="4" id="KW-1003">Cell membrane</keyword>
<keyword evidence="13" id="KW-1185">Reference proteome</keyword>
<dbReference type="CDD" id="cd03225">
    <property type="entry name" value="ABC_cobalt_CbiO_domain1"/>
    <property type="match status" value="1"/>
</dbReference>
<keyword evidence="6" id="KW-0547">Nucleotide-binding</keyword>
<reference evidence="12 14" key="3">
    <citation type="submission" date="2017-12" db="EMBL/GenBank/DDBJ databases">
        <title>Phylogenetic diversity of female urinary microbiome.</title>
        <authorList>
            <person name="Thomas-White K."/>
            <person name="Wolfe A.J."/>
        </authorList>
    </citation>
    <scope>NUCLEOTIDE SEQUENCE [LARGE SCALE GENOMIC DNA]</scope>
    <source>
        <strain evidence="12 14">UMB0139</strain>
    </source>
</reference>
<evidence type="ECO:0000256" key="5">
    <source>
        <dbReference type="ARBA" id="ARBA00022737"/>
    </source>
</evidence>
<dbReference type="GO" id="GO:0042626">
    <property type="term" value="F:ATPase-coupled transmembrane transporter activity"/>
    <property type="evidence" value="ECO:0007669"/>
    <property type="project" value="TreeGrafter"/>
</dbReference>
<dbReference type="InterPro" id="IPR050095">
    <property type="entry name" value="ECF_ABC_transporter_ATP-bd"/>
</dbReference>
<dbReference type="Pfam" id="PF12558">
    <property type="entry name" value="DUF3744"/>
    <property type="match status" value="1"/>
</dbReference>
<keyword evidence="7" id="KW-0067">ATP-binding</keyword>
<reference evidence="11 13" key="1">
    <citation type="journal article" date="2016" name="Genome Announc.">
        <title>Complete Genome Sequences of Aerococcus christensenii CCUG 28831T, Aerococcus sanguinicola CCUG 43001T, Aerococcus urinae CCUG 36881T, Aerococcus urinaeequi CCUG 28094T, Aerococcus urinaehominis CCUG 42038 BT, and Aerococcus viridans CCUG 4311T.</title>
        <authorList>
            <person name="Carkaci D."/>
            <person name="Dargis R."/>
            <person name="Nielsen X.C."/>
            <person name="Skovgaard O."/>
            <person name="Fuursted K."/>
            <person name="Christensen J.J."/>
        </authorList>
    </citation>
    <scope>NUCLEOTIDE SEQUENCE [LARGE SCALE GENOMIC DNA]</scope>
    <source>
        <strain evidence="11 13">CCUG43001</strain>
    </source>
</reference>
<dbReference type="InterPro" id="IPR003593">
    <property type="entry name" value="AAA+_ATPase"/>
</dbReference>
<feature type="domain" description="ABC transporter" evidence="10">
    <location>
        <begin position="6"/>
        <end position="230"/>
    </location>
</feature>
<sequence>MGEAWIKFNNFSFTYAGAQFPALKDINLTIEKGEKVLVLGANGSGKTSFLKALNQELGTAANPGKIEGSVSYCDHNVESFKGKDIADFISEDSADQELVDLAPQDEGDFTKQIWSLLAKDSQERSFNDLSAGEQDLYRMMDHIKDHKKVYIFDEPLANLAPRAAEHFVDALDDFHMKTQSTIVVVEHRLEQMMYRHIDRVLVLLGGRLVFDGSLSDLLHHAILANLDVREPLYVTAMRYAGYPLDQVHHIAHVNHISGPKLKDVMEDWALSIPSFRYQESTEELIRLEDVSYHYNHKNHALKDLDLKICQGEMLSVVGANGAGKTTLSRILSQCLEADQGQVFWHGQEITAANRQKVKNKIAYLPQNFRPLIVGATPWEQLEKFYANYQEAGCQLSPDKEALFNQLLSAIGFDHLKHYPLKFLSYGQLKHLLLACVLLKDPELIIIDEPTEGQDYKHMVDFMGSLYRINQEKGIAVIMNTHDVEVLLAYTRRCLVMSEGEIIADTDPVYVTSNENLVDQAALRESSLSVFAKRIGLVDPYTFIRKFMDYDREVQQS</sequence>
<evidence type="ECO:0000313" key="14">
    <source>
        <dbReference type="Proteomes" id="UP000234239"/>
    </source>
</evidence>
<evidence type="ECO:0000256" key="9">
    <source>
        <dbReference type="ARBA" id="ARBA00023136"/>
    </source>
</evidence>
<evidence type="ECO:0000256" key="6">
    <source>
        <dbReference type="ARBA" id="ARBA00022741"/>
    </source>
</evidence>
<dbReference type="GeneID" id="92903935"/>
<dbReference type="SMART" id="SM00382">
    <property type="entry name" value="AAA"/>
    <property type="match status" value="2"/>
</dbReference>
<protein>
    <submittedName>
        <fullName evidence="12">ABC transporter</fullName>
    </submittedName>
</protein>
<keyword evidence="5" id="KW-0677">Repeat</keyword>
<dbReference type="Gene3D" id="3.40.50.300">
    <property type="entry name" value="P-loop containing nucleotide triphosphate hydrolases"/>
    <property type="match status" value="2"/>
</dbReference>
<dbReference type="GO" id="GO:0043190">
    <property type="term" value="C:ATP-binding cassette (ABC) transporter complex"/>
    <property type="evidence" value="ECO:0007669"/>
    <property type="project" value="TreeGrafter"/>
</dbReference>
<proteinExistence type="inferred from homology"/>
<dbReference type="PANTHER" id="PTHR43553">
    <property type="entry name" value="HEAVY METAL TRANSPORTER"/>
    <property type="match status" value="1"/>
</dbReference>
<dbReference type="Proteomes" id="UP000069912">
    <property type="component" value="Chromosome"/>
</dbReference>
<dbReference type="RefSeq" id="WP_067975763.1">
    <property type="nucleotide sequence ID" value="NZ_CAJHKN010000001.1"/>
</dbReference>
<evidence type="ECO:0000256" key="4">
    <source>
        <dbReference type="ARBA" id="ARBA00022475"/>
    </source>
</evidence>
<reference evidence="13" key="2">
    <citation type="submission" date="2016-01" db="EMBL/GenBank/DDBJ databases">
        <title>Six Aerococcus type strain genome sequencing and assembly using PacBio and Illumina Hiseq.</title>
        <authorList>
            <person name="Carkaci D."/>
            <person name="Dargis R."/>
            <person name="Nielsen X.C."/>
            <person name="Skovgaard O."/>
            <person name="Fuursted K."/>
            <person name="Christensen J.J."/>
        </authorList>
    </citation>
    <scope>NUCLEOTIDE SEQUENCE [LARGE SCALE GENOMIC DNA]</scope>
    <source>
        <strain evidence="13">CCUG43001</strain>
    </source>
</reference>
<keyword evidence="8" id="KW-1278">Translocase</keyword>
<dbReference type="InterPro" id="IPR022216">
    <property type="entry name" value="ABC_Co_transporter"/>
</dbReference>
<comment type="subcellular location">
    <subcellularLocation>
        <location evidence="1">Cell membrane</location>
        <topology evidence="1">Peripheral membrane protein</topology>
    </subcellularLocation>
</comment>
<name>A0A0X8FCA5_9LACT</name>
<dbReference type="GO" id="GO:0016887">
    <property type="term" value="F:ATP hydrolysis activity"/>
    <property type="evidence" value="ECO:0007669"/>
    <property type="project" value="InterPro"/>
</dbReference>
<evidence type="ECO:0000256" key="7">
    <source>
        <dbReference type="ARBA" id="ARBA00022840"/>
    </source>
</evidence>
<dbReference type="SUPFAM" id="SSF52540">
    <property type="entry name" value="P-loop containing nucleoside triphosphate hydrolases"/>
    <property type="match status" value="2"/>
</dbReference>
<evidence type="ECO:0000313" key="11">
    <source>
        <dbReference type="EMBL" id="AMB94632.1"/>
    </source>
</evidence>
<keyword evidence="3" id="KW-0813">Transport</keyword>
<dbReference type="PANTHER" id="PTHR43553:SF26">
    <property type="entry name" value="ABC TRANSPORTER ATP-BINDING PROTEIN BC_2655-RELATED"/>
    <property type="match status" value="1"/>
</dbReference>
<dbReference type="InterPro" id="IPR027417">
    <property type="entry name" value="P-loop_NTPase"/>
</dbReference>
<dbReference type="AlphaFoldDB" id="A0A0X8FCA5"/>
<dbReference type="EMBL" id="CP014160">
    <property type="protein sequence ID" value="AMB94632.1"/>
    <property type="molecule type" value="Genomic_DNA"/>
</dbReference>